<evidence type="ECO:0000256" key="6">
    <source>
        <dbReference type="SAM" id="Phobius"/>
    </source>
</evidence>
<dbReference type="InterPro" id="IPR027417">
    <property type="entry name" value="P-loop_NTPase"/>
</dbReference>
<dbReference type="PANTHER" id="PTHR48041">
    <property type="entry name" value="ABC TRANSPORTER G FAMILY MEMBER 28"/>
    <property type="match status" value="1"/>
</dbReference>
<accession>A0A2A2L379</accession>
<dbReference type="PANTHER" id="PTHR48041:SF93">
    <property type="entry name" value="ABC TRANSPORTER ATP-BINDING PROTEIN_PERMEASE WHT-1"/>
    <property type="match status" value="1"/>
</dbReference>
<comment type="caution">
    <text evidence="8">The sequence shown here is derived from an EMBL/GenBank/DDBJ whole genome shotgun (WGS) entry which is preliminary data.</text>
</comment>
<feature type="transmembrane region" description="Helical" evidence="6">
    <location>
        <begin position="701"/>
        <end position="721"/>
    </location>
</feature>
<dbReference type="OrthoDB" id="66620at2759"/>
<dbReference type="SUPFAM" id="SSF52540">
    <property type="entry name" value="P-loop containing nucleoside triphosphate hydrolases"/>
    <property type="match status" value="1"/>
</dbReference>
<feature type="domain" description="ABC-2 type transporter transmembrane" evidence="7">
    <location>
        <begin position="123"/>
        <end position="333"/>
    </location>
</feature>
<keyword evidence="4 6" id="KW-1133">Transmembrane helix</keyword>
<dbReference type="Gene3D" id="3.40.50.300">
    <property type="entry name" value="P-loop containing nucleotide triphosphate hydrolases"/>
    <property type="match status" value="1"/>
</dbReference>
<dbReference type="GO" id="GO:0005886">
    <property type="term" value="C:plasma membrane"/>
    <property type="evidence" value="ECO:0007669"/>
    <property type="project" value="TreeGrafter"/>
</dbReference>
<evidence type="ECO:0000259" key="7">
    <source>
        <dbReference type="Pfam" id="PF01061"/>
    </source>
</evidence>
<keyword evidence="3 6" id="KW-0812">Transmembrane</keyword>
<evidence type="ECO:0000256" key="1">
    <source>
        <dbReference type="ARBA" id="ARBA00004141"/>
    </source>
</evidence>
<evidence type="ECO:0000256" key="2">
    <source>
        <dbReference type="ARBA" id="ARBA00022448"/>
    </source>
</evidence>
<sequence>MAGHVVQALRRLADGGMTIIITIHQPSSQVYGLFHKCGFPCPPYYNPADHLIRTLAVIDRDRENSLKNIAKIRDGFLKSSHGQVISEIGKADRKSTSSYNDDSLFGSDKSFFSQEYAAGYFDQLMALGWRSWLTVIRDPILLKVRLFQVIITGLITGIVYFNTQITPETIISINGIMFNHIRNLNFMLQFPNVPVITAEMPIVLRENANGVYRTSTYFIAKNIAELPQYIVLPFIYNLIVYWMTGLYPAILPFLFASLVTIMLLNVAISVSYAVATIFGDVAIAMTVLPVFVVPIMAFGGFFIAFDTIPVYFEWLSALSYFKYAYEAFAINQWENIPVIPGCLNATSKSLTSCPKTGLEVIESIDFSPDNKWFDIVVMFVMIIVLRLISYMALLFRVSGIAEAGKLLAIMGSSGAGKTTLLNVLTSRNLKHLDVQGTILMDGHRTNKWKIREVSAFVQQHDMFVGTLTAREHLRFMIAGLITGAVYFNTQITPETIISINGIMFNHIINLNFMLQFLSVPIIIDEMPIVLKENANGAYRISTYFIAKNIAELPQYIVLSFIYNLIVYWMTGLYPAVSPFLFSSFVSIMLLSVAISVSYAVATIFGDVAIAITMLSVFVIPIMAFGGFFIAFDTIPVYFEWLSALSYFKYAYEAFAINQWENIPVIPGCLNATSKSLTSCPKTGLEVIESIDFSPDNKWFDIVVMFVMSIALRLISYMALLFRKHIIRVKALSSGVDLVGH</sequence>
<dbReference type="GO" id="GO:0016887">
    <property type="term" value="F:ATP hydrolysis activity"/>
    <property type="evidence" value="ECO:0007669"/>
    <property type="project" value="InterPro"/>
</dbReference>
<feature type="transmembrane region" description="Helical" evidence="6">
    <location>
        <begin position="226"/>
        <end position="244"/>
    </location>
</feature>
<feature type="transmembrane region" description="Helical" evidence="6">
    <location>
        <begin position="579"/>
        <end position="600"/>
    </location>
</feature>
<evidence type="ECO:0000256" key="4">
    <source>
        <dbReference type="ARBA" id="ARBA00022989"/>
    </source>
</evidence>
<evidence type="ECO:0000313" key="8">
    <source>
        <dbReference type="EMBL" id="PAV80600.1"/>
    </source>
</evidence>
<dbReference type="Proteomes" id="UP000218231">
    <property type="component" value="Unassembled WGS sequence"/>
</dbReference>
<dbReference type="STRING" id="2018661.A0A2A2L379"/>
<feature type="transmembrane region" description="Helical" evidence="6">
    <location>
        <begin position="250"/>
        <end position="274"/>
    </location>
</feature>
<keyword evidence="9" id="KW-1185">Reference proteome</keyword>
<organism evidence="8 9">
    <name type="scientific">Diploscapter pachys</name>
    <dbReference type="NCBI Taxonomy" id="2018661"/>
    <lineage>
        <taxon>Eukaryota</taxon>
        <taxon>Metazoa</taxon>
        <taxon>Ecdysozoa</taxon>
        <taxon>Nematoda</taxon>
        <taxon>Chromadorea</taxon>
        <taxon>Rhabditida</taxon>
        <taxon>Rhabditina</taxon>
        <taxon>Rhabditomorpha</taxon>
        <taxon>Rhabditoidea</taxon>
        <taxon>Rhabditidae</taxon>
        <taxon>Diploscapter</taxon>
    </lineage>
</organism>
<feature type="transmembrane region" description="Helical" evidence="6">
    <location>
        <begin position="555"/>
        <end position="573"/>
    </location>
</feature>
<dbReference type="EMBL" id="LIAE01007248">
    <property type="protein sequence ID" value="PAV80600.1"/>
    <property type="molecule type" value="Genomic_DNA"/>
</dbReference>
<dbReference type="GO" id="GO:0140359">
    <property type="term" value="F:ABC-type transporter activity"/>
    <property type="evidence" value="ECO:0007669"/>
    <property type="project" value="InterPro"/>
</dbReference>
<feature type="domain" description="ABC-2 type transporter transmembrane" evidence="7">
    <location>
        <begin position="476"/>
        <end position="659"/>
    </location>
</feature>
<reference evidence="8 9" key="1">
    <citation type="journal article" date="2017" name="Curr. Biol.">
        <title>Genome architecture and evolution of a unichromosomal asexual nematode.</title>
        <authorList>
            <person name="Fradin H."/>
            <person name="Zegar C."/>
            <person name="Gutwein M."/>
            <person name="Lucas J."/>
            <person name="Kovtun M."/>
            <person name="Corcoran D."/>
            <person name="Baugh L.R."/>
            <person name="Kiontke K."/>
            <person name="Gunsalus K."/>
            <person name="Fitch D.H."/>
            <person name="Piano F."/>
        </authorList>
    </citation>
    <scope>NUCLEOTIDE SEQUENCE [LARGE SCALE GENOMIC DNA]</scope>
    <source>
        <strain evidence="8">PF1309</strain>
    </source>
</reference>
<keyword evidence="2" id="KW-0813">Transport</keyword>
<evidence type="ECO:0000313" key="9">
    <source>
        <dbReference type="Proteomes" id="UP000218231"/>
    </source>
</evidence>
<proteinExistence type="predicted"/>
<feature type="transmembrane region" description="Helical" evidence="6">
    <location>
        <begin position="281"/>
        <end position="305"/>
    </location>
</feature>
<dbReference type="Pfam" id="PF01061">
    <property type="entry name" value="ABC2_membrane"/>
    <property type="match status" value="2"/>
</dbReference>
<feature type="transmembrane region" description="Helical" evidence="6">
    <location>
        <begin position="607"/>
        <end position="631"/>
    </location>
</feature>
<dbReference type="GO" id="GO:0005524">
    <property type="term" value="F:ATP binding"/>
    <property type="evidence" value="ECO:0007669"/>
    <property type="project" value="InterPro"/>
</dbReference>
<evidence type="ECO:0000256" key="5">
    <source>
        <dbReference type="ARBA" id="ARBA00023136"/>
    </source>
</evidence>
<feature type="transmembrane region" description="Helical" evidence="6">
    <location>
        <begin position="375"/>
        <end position="395"/>
    </location>
</feature>
<evidence type="ECO:0000256" key="3">
    <source>
        <dbReference type="ARBA" id="ARBA00022692"/>
    </source>
</evidence>
<dbReference type="InterPro" id="IPR050352">
    <property type="entry name" value="ABCG_transporters"/>
</dbReference>
<dbReference type="AlphaFoldDB" id="A0A2A2L379"/>
<name>A0A2A2L379_9BILA</name>
<keyword evidence="5 6" id="KW-0472">Membrane</keyword>
<dbReference type="InterPro" id="IPR013525">
    <property type="entry name" value="ABC2_TM"/>
</dbReference>
<protein>
    <recommendedName>
        <fullName evidence="7">ABC-2 type transporter transmembrane domain-containing protein</fullName>
    </recommendedName>
</protein>
<gene>
    <name evidence="8" type="ORF">WR25_11078</name>
</gene>
<comment type="subcellular location">
    <subcellularLocation>
        <location evidence="1">Membrane</location>
        <topology evidence="1">Multi-pass membrane protein</topology>
    </subcellularLocation>
</comment>